<keyword evidence="3" id="KW-1185">Reference proteome</keyword>
<dbReference type="EMBL" id="BGZK01000305">
    <property type="protein sequence ID" value="GBP35606.1"/>
    <property type="molecule type" value="Genomic_DNA"/>
</dbReference>
<dbReference type="AlphaFoldDB" id="A0A4C1VAB2"/>
<proteinExistence type="predicted"/>
<gene>
    <name evidence="2" type="ORF">EVAR_17469_1</name>
</gene>
<accession>A0A4C1VAB2</accession>
<sequence>MPAKFVKLSVADFGHRIGDGSLTAPSPLPPNRTGSAWEPLGLKLKDESRKSKFDETLWDATLVPIGQAVQKLRGLNTHKNTHRHRLTRAHKHTYTHTHTQIRMRARTLHPGRHHRKIVRVASRDLKTSRSDKNSISEKRRDIAKGKEHFFPERTIGSSSLTGRAPTASRSGDPAYWNRG</sequence>
<evidence type="ECO:0000256" key="1">
    <source>
        <dbReference type="SAM" id="MobiDB-lite"/>
    </source>
</evidence>
<feature type="compositionally biased region" description="Basic and acidic residues" evidence="1">
    <location>
        <begin position="124"/>
        <end position="151"/>
    </location>
</feature>
<evidence type="ECO:0000313" key="3">
    <source>
        <dbReference type="Proteomes" id="UP000299102"/>
    </source>
</evidence>
<name>A0A4C1VAB2_EUMVA</name>
<organism evidence="2 3">
    <name type="scientific">Eumeta variegata</name>
    <name type="common">Bagworm moth</name>
    <name type="synonym">Eumeta japonica</name>
    <dbReference type="NCBI Taxonomy" id="151549"/>
    <lineage>
        <taxon>Eukaryota</taxon>
        <taxon>Metazoa</taxon>
        <taxon>Ecdysozoa</taxon>
        <taxon>Arthropoda</taxon>
        <taxon>Hexapoda</taxon>
        <taxon>Insecta</taxon>
        <taxon>Pterygota</taxon>
        <taxon>Neoptera</taxon>
        <taxon>Endopterygota</taxon>
        <taxon>Lepidoptera</taxon>
        <taxon>Glossata</taxon>
        <taxon>Ditrysia</taxon>
        <taxon>Tineoidea</taxon>
        <taxon>Psychidae</taxon>
        <taxon>Oiketicinae</taxon>
        <taxon>Eumeta</taxon>
    </lineage>
</organism>
<feature type="region of interest" description="Disordered" evidence="1">
    <location>
        <begin position="124"/>
        <end position="179"/>
    </location>
</feature>
<comment type="caution">
    <text evidence="2">The sequence shown here is derived from an EMBL/GenBank/DDBJ whole genome shotgun (WGS) entry which is preliminary data.</text>
</comment>
<dbReference type="Proteomes" id="UP000299102">
    <property type="component" value="Unassembled WGS sequence"/>
</dbReference>
<protein>
    <submittedName>
        <fullName evidence="2">Uncharacterized protein</fullName>
    </submittedName>
</protein>
<reference evidence="2 3" key="1">
    <citation type="journal article" date="2019" name="Commun. Biol.">
        <title>The bagworm genome reveals a unique fibroin gene that provides high tensile strength.</title>
        <authorList>
            <person name="Kono N."/>
            <person name="Nakamura H."/>
            <person name="Ohtoshi R."/>
            <person name="Tomita M."/>
            <person name="Numata K."/>
            <person name="Arakawa K."/>
        </authorList>
    </citation>
    <scope>NUCLEOTIDE SEQUENCE [LARGE SCALE GENOMIC DNA]</scope>
</reference>
<evidence type="ECO:0000313" key="2">
    <source>
        <dbReference type="EMBL" id="GBP35606.1"/>
    </source>
</evidence>